<evidence type="ECO:0000313" key="2">
    <source>
        <dbReference type="Proteomes" id="UP000001542"/>
    </source>
</evidence>
<dbReference type="EMBL" id="DS113213">
    <property type="protein sequence ID" value="EAY18906.1"/>
    <property type="molecule type" value="Genomic_DNA"/>
</dbReference>
<reference evidence="1" key="1">
    <citation type="submission" date="2006-10" db="EMBL/GenBank/DDBJ databases">
        <authorList>
            <person name="Amadeo P."/>
            <person name="Zhao Q."/>
            <person name="Wortman J."/>
            <person name="Fraser-Liggett C."/>
            <person name="Carlton J."/>
        </authorList>
    </citation>
    <scope>NUCLEOTIDE SEQUENCE</scope>
    <source>
        <strain evidence="1">G3</strain>
    </source>
</reference>
<proteinExistence type="predicted"/>
<protein>
    <submittedName>
        <fullName evidence="1">Uncharacterized protein</fullName>
    </submittedName>
</protein>
<gene>
    <name evidence="1" type="ORF">TVAG_146490</name>
</gene>
<organism evidence="1 2">
    <name type="scientific">Trichomonas vaginalis (strain ATCC PRA-98 / G3)</name>
    <dbReference type="NCBI Taxonomy" id="412133"/>
    <lineage>
        <taxon>Eukaryota</taxon>
        <taxon>Metamonada</taxon>
        <taxon>Parabasalia</taxon>
        <taxon>Trichomonadida</taxon>
        <taxon>Trichomonadidae</taxon>
        <taxon>Trichomonas</taxon>
    </lineage>
</organism>
<dbReference type="RefSeq" id="XP_001579892.1">
    <property type="nucleotide sequence ID" value="XM_001579842.1"/>
</dbReference>
<accession>A2DKV3</accession>
<keyword evidence="2" id="KW-1185">Reference proteome</keyword>
<name>A2DKV3_TRIV3</name>
<dbReference type="Proteomes" id="UP000001542">
    <property type="component" value="Unassembled WGS sequence"/>
</dbReference>
<dbReference type="AlphaFoldDB" id="A2DKV3"/>
<dbReference type="VEuPathDB" id="TrichDB:TVAG_146490"/>
<dbReference type="InParanoid" id="A2DKV3"/>
<evidence type="ECO:0000313" key="1">
    <source>
        <dbReference type="EMBL" id="EAY18906.1"/>
    </source>
</evidence>
<reference evidence="1" key="2">
    <citation type="journal article" date="2007" name="Science">
        <title>Draft genome sequence of the sexually transmitted pathogen Trichomonas vaginalis.</title>
        <authorList>
            <person name="Carlton J.M."/>
            <person name="Hirt R.P."/>
            <person name="Silva J.C."/>
            <person name="Delcher A.L."/>
            <person name="Schatz M."/>
            <person name="Zhao Q."/>
            <person name="Wortman J.R."/>
            <person name="Bidwell S.L."/>
            <person name="Alsmark U.C.M."/>
            <person name="Besteiro S."/>
            <person name="Sicheritz-Ponten T."/>
            <person name="Noel C.J."/>
            <person name="Dacks J.B."/>
            <person name="Foster P.G."/>
            <person name="Simillion C."/>
            <person name="Van de Peer Y."/>
            <person name="Miranda-Saavedra D."/>
            <person name="Barton G.J."/>
            <person name="Westrop G.D."/>
            <person name="Mueller S."/>
            <person name="Dessi D."/>
            <person name="Fiori P.L."/>
            <person name="Ren Q."/>
            <person name="Paulsen I."/>
            <person name="Zhang H."/>
            <person name="Bastida-Corcuera F.D."/>
            <person name="Simoes-Barbosa A."/>
            <person name="Brown M.T."/>
            <person name="Hayes R.D."/>
            <person name="Mukherjee M."/>
            <person name="Okumura C.Y."/>
            <person name="Schneider R."/>
            <person name="Smith A.J."/>
            <person name="Vanacova S."/>
            <person name="Villalvazo M."/>
            <person name="Haas B.J."/>
            <person name="Pertea M."/>
            <person name="Feldblyum T.V."/>
            <person name="Utterback T.R."/>
            <person name="Shu C.L."/>
            <person name="Osoegawa K."/>
            <person name="de Jong P.J."/>
            <person name="Hrdy I."/>
            <person name="Horvathova L."/>
            <person name="Zubacova Z."/>
            <person name="Dolezal P."/>
            <person name="Malik S.B."/>
            <person name="Logsdon J.M. Jr."/>
            <person name="Henze K."/>
            <person name="Gupta A."/>
            <person name="Wang C.C."/>
            <person name="Dunne R.L."/>
            <person name="Upcroft J.A."/>
            <person name="Upcroft P."/>
            <person name="White O."/>
            <person name="Salzberg S.L."/>
            <person name="Tang P."/>
            <person name="Chiu C.-H."/>
            <person name="Lee Y.-S."/>
            <person name="Embley T.M."/>
            <person name="Coombs G.H."/>
            <person name="Mottram J.C."/>
            <person name="Tachezy J."/>
            <person name="Fraser-Liggett C.M."/>
            <person name="Johnson P.J."/>
        </authorList>
    </citation>
    <scope>NUCLEOTIDE SEQUENCE [LARGE SCALE GENOMIC DNA]</scope>
    <source>
        <strain evidence="1">G3</strain>
    </source>
</reference>
<dbReference type="KEGG" id="tva:5464414"/>
<sequence>MDEPIVPFGTFGATVTKSNPTPMFQFNLGKIEVPSYVNEYKNISFRNISGVDEHGFTPRHYVLLGGPNSVYIAYTVSNPNFQDVGGFHNFPASHYVASQNKDKDLLRGMINSNPYKLDEFNRSYVFYLIYNPNEDVIDKFLQFAHNLRLIKDPFGQLDRFGLTFIHFWFLVGKKERVKRYLTTIKYITDMFHSLTNDITITQVPTYPISKFLPEEP</sequence>
<dbReference type="VEuPathDB" id="TrichDB:TVAGG3_0361360"/>